<dbReference type="HOGENOM" id="CLU_1769166_0_0_1"/>
<keyword evidence="2" id="KW-0732">Signal</keyword>
<evidence type="ECO:0008006" key="5">
    <source>
        <dbReference type="Google" id="ProtNLM"/>
    </source>
</evidence>
<organism evidence="3 4">
    <name type="scientific">Rhizoctonia solani 123E</name>
    <dbReference type="NCBI Taxonomy" id="1423351"/>
    <lineage>
        <taxon>Eukaryota</taxon>
        <taxon>Fungi</taxon>
        <taxon>Dikarya</taxon>
        <taxon>Basidiomycota</taxon>
        <taxon>Agaricomycotina</taxon>
        <taxon>Agaricomycetes</taxon>
        <taxon>Cantharellales</taxon>
        <taxon>Ceratobasidiaceae</taxon>
        <taxon>Rhizoctonia</taxon>
    </lineage>
</organism>
<dbReference type="AlphaFoldDB" id="A0A074SAQ9"/>
<proteinExistence type="predicted"/>
<reference evidence="3 4" key="1">
    <citation type="submission" date="2013-12" db="EMBL/GenBank/DDBJ databases">
        <authorList>
            <person name="Cubeta M."/>
            <person name="Pakala S."/>
            <person name="Fedorova N."/>
            <person name="Thomas E."/>
            <person name="Dean R."/>
            <person name="Jabaji S."/>
            <person name="Neate S."/>
            <person name="Toda T."/>
            <person name="Tavantzis S."/>
            <person name="Vilgalys R."/>
            <person name="Bharathan N."/>
            <person name="Pakala S."/>
            <person name="Losada L.S."/>
            <person name="Zafar N."/>
            <person name="Nierman W."/>
        </authorList>
    </citation>
    <scope>NUCLEOTIDE SEQUENCE [LARGE SCALE GENOMIC DNA]</scope>
    <source>
        <strain evidence="3 4">123E</strain>
    </source>
</reference>
<dbReference type="EMBL" id="AZST01000042">
    <property type="protein sequence ID" value="KEP53983.1"/>
    <property type="molecule type" value="Genomic_DNA"/>
</dbReference>
<evidence type="ECO:0000256" key="2">
    <source>
        <dbReference type="SAM" id="SignalP"/>
    </source>
</evidence>
<sequence length="147" mass="15456">MMCIPFWSLLRLVFLLALVSVTREQETGPPIIPSPITNTLPNTTTSLTSTSNSTPRVTTIILTRSSSTQTDAGMGTTSTRVPGTSASMTVSGRPGSVLPSTTSSSTSLIDISTPTPTIIPNSSVDPNHPWTTITFAVGIAFLVVEYV</sequence>
<feature type="signal peptide" evidence="2">
    <location>
        <begin position="1"/>
        <end position="24"/>
    </location>
</feature>
<accession>A0A074SAQ9</accession>
<feature type="compositionally biased region" description="Low complexity" evidence="1">
    <location>
        <begin position="99"/>
        <end position="109"/>
    </location>
</feature>
<keyword evidence="4" id="KW-1185">Reference proteome</keyword>
<protein>
    <recommendedName>
        <fullName evidence="5">Transmembrane protein</fullName>
    </recommendedName>
</protein>
<evidence type="ECO:0000313" key="4">
    <source>
        <dbReference type="Proteomes" id="UP000027456"/>
    </source>
</evidence>
<feature type="region of interest" description="Disordered" evidence="1">
    <location>
        <begin position="66"/>
        <end position="109"/>
    </location>
</feature>
<evidence type="ECO:0000313" key="3">
    <source>
        <dbReference type="EMBL" id="KEP53983.1"/>
    </source>
</evidence>
<name>A0A074SAQ9_9AGAM</name>
<gene>
    <name evidence="3" type="ORF">V565_023630</name>
</gene>
<feature type="compositionally biased region" description="Polar residues" evidence="1">
    <location>
        <begin position="66"/>
        <end position="90"/>
    </location>
</feature>
<feature type="compositionally biased region" description="Low complexity" evidence="1">
    <location>
        <begin position="34"/>
        <end position="53"/>
    </location>
</feature>
<comment type="caution">
    <text evidence="3">The sequence shown here is derived from an EMBL/GenBank/DDBJ whole genome shotgun (WGS) entry which is preliminary data.</text>
</comment>
<dbReference type="Proteomes" id="UP000027456">
    <property type="component" value="Unassembled WGS sequence"/>
</dbReference>
<evidence type="ECO:0000256" key="1">
    <source>
        <dbReference type="SAM" id="MobiDB-lite"/>
    </source>
</evidence>
<feature type="region of interest" description="Disordered" evidence="1">
    <location>
        <begin position="30"/>
        <end position="53"/>
    </location>
</feature>
<feature type="chain" id="PRO_5001700081" description="Transmembrane protein" evidence="2">
    <location>
        <begin position="25"/>
        <end position="147"/>
    </location>
</feature>